<gene>
    <name evidence="2" type="ORF">GGR34_003709</name>
</gene>
<evidence type="ECO:0000313" key="3">
    <source>
        <dbReference type="Proteomes" id="UP000519439"/>
    </source>
</evidence>
<dbReference type="AlphaFoldDB" id="A0A7W6IIL9"/>
<dbReference type="Pfam" id="PF05136">
    <property type="entry name" value="Phage_portal_2"/>
    <property type="match status" value="1"/>
</dbReference>
<evidence type="ECO:0000256" key="1">
    <source>
        <dbReference type="SAM" id="MobiDB-lite"/>
    </source>
</evidence>
<dbReference type="RefSeq" id="WP_161634655.1">
    <property type="nucleotide sequence ID" value="NZ_JACIDC010000018.1"/>
</dbReference>
<feature type="region of interest" description="Disordered" evidence="1">
    <location>
        <begin position="534"/>
        <end position="558"/>
    </location>
</feature>
<dbReference type="GO" id="GO:0005198">
    <property type="term" value="F:structural molecule activity"/>
    <property type="evidence" value="ECO:0007669"/>
    <property type="project" value="InterPro"/>
</dbReference>
<comment type="caution">
    <text evidence="2">The sequence shown here is derived from an EMBL/GenBank/DDBJ whole genome shotgun (WGS) entry which is preliminary data.</text>
</comment>
<feature type="region of interest" description="Disordered" evidence="1">
    <location>
        <begin position="1"/>
        <end position="42"/>
    </location>
</feature>
<dbReference type="InterPro" id="IPR006429">
    <property type="entry name" value="Phage_lambda_portal"/>
</dbReference>
<organism evidence="2 3">
    <name type="scientific">Microvirga flocculans</name>
    <dbReference type="NCBI Taxonomy" id="217168"/>
    <lineage>
        <taxon>Bacteria</taxon>
        <taxon>Pseudomonadati</taxon>
        <taxon>Pseudomonadota</taxon>
        <taxon>Alphaproteobacteria</taxon>
        <taxon>Hyphomicrobiales</taxon>
        <taxon>Methylobacteriaceae</taxon>
        <taxon>Microvirga</taxon>
    </lineage>
</organism>
<feature type="compositionally biased region" description="Basic and acidic residues" evidence="1">
    <location>
        <begin position="549"/>
        <end position="558"/>
    </location>
</feature>
<reference evidence="2 3" key="1">
    <citation type="submission" date="2020-08" db="EMBL/GenBank/DDBJ databases">
        <title>Genomic Encyclopedia of Type Strains, Phase IV (KMG-IV): sequencing the most valuable type-strain genomes for metagenomic binning, comparative biology and taxonomic classification.</title>
        <authorList>
            <person name="Goeker M."/>
        </authorList>
    </citation>
    <scope>NUCLEOTIDE SEQUENCE [LARGE SCALE GENOMIC DNA]</scope>
    <source>
        <strain evidence="2 3">DSM 15743</strain>
    </source>
</reference>
<sequence length="558" mass="61296">MTVATKTRAKSGSKAAARAASASTRVGQAAGPSKEVVKAPVAGAPSRRATARWLRDSSTGVLAMRQASLVDSRDENRRMWERISALALDFIQNSGHLKGAVDQVLADTVGDGLKLRPAPDLKKLGYSEEESAEWIKLVKNRWRRYAENPDEVDARGKFTLDQLVDVALRHSIGFGEAVGVISFFTPEQRRPYGIQSGTKLCLTSPHRLVRDTDEFVGLHSGVIHDVNGRPIAYRFKEKQSGIEVKRDYRARDADGRTLVVHAFDPWDAEDVRGISVIASALRTQANYHQLREATVATAILQTVFAATLTSPEPSADAFEALAALEDEDLTNDFLDYFGARLDKAKESRVSLDSAAQVSHLAPGEELKLLTPGAPGPDYLPFSNDLKRETARAIGVTYSSYAMDHDGATYSSTRMEGATIWPIVLRRRKRIAAPFYQAVYESWLDEEIGEGRIPLKGGYRAFLANRHALTWAEWQGPPKPTADDKKSAEAQSERLVNGTSTLEIECAENGLDVDDVIEQRAREAEKLRAKNLPNVFERVRGGGGGSSTEPEPKAKARKK</sequence>
<dbReference type="GO" id="GO:0019068">
    <property type="term" value="P:virion assembly"/>
    <property type="evidence" value="ECO:0007669"/>
    <property type="project" value="InterPro"/>
</dbReference>
<name>A0A7W6IIL9_9HYPH</name>
<proteinExistence type="predicted"/>
<keyword evidence="3" id="KW-1185">Reference proteome</keyword>
<feature type="region of interest" description="Disordered" evidence="1">
    <location>
        <begin position="473"/>
        <end position="494"/>
    </location>
</feature>
<dbReference type="EMBL" id="JACIDC010000018">
    <property type="protein sequence ID" value="MBB4042024.1"/>
    <property type="molecule type" value="Genomic_DNA"/>
</dbReference>
<protein>
    <submittedName>
        <fullName evidence="2">Lambda family phage portal protein</fullName>
    </submittedName>
</protein>
<dbReference type="Proteomes" id="UP000519439">
    <property type="component" value="Unassembled WGS sequence"/>
</dbReference>
<feature type="compositionally biased region" description="Basic and acidic residues" evidence="1">
    <location>
        <begin position="480"/>
        <end position="491"/>
    </location>
</feature>
<evidence type="ECO:0000313" key="2">
    <source>
        <dbReference type="EMBL" id="MBB4042024.1"/>
    </source>
</evidence>
<accession>A0A7W6IIL9</accession>
<feature type="compositionally biased region" description="Low complexity" evidence="1">
    <location>
        <begin position="1"/>
        <end position="25"/>
    </location>
</feature>